<dbReference type="Gene3D" id="3.30.2310.20">
    <property type="entry name" value="RelE-like"/>
    <property type="match status" value="1"/>
</dbReference>
<organism evidence="1 2">
    <name type="scientific">Enterovirga rhinocerotis</name>
    <dbReference type="NCBI Taxonomy" id="1339210"/>
    <lineage>
        <taxon>Bacteria</taxon>
        <taxon>Pseudomonadati</taxon>
        <taxon>Pseudomonadota</taxon>
        <taxon>Alphaproteobacteria</taxon>
        <taxon>Hyphomicrobiales</taxon>
        <taxon>Methylobacteriaceae</taxon>
        <taxon>Enterovirga</taxon>
    </lineage>
</organism>
<comment type="caution">
    <text evidence="1">The sequence shown here is derived from an EMBL/GenBank/DDBJ whole genome shotgun (WGS) entry which is preliminary data.</text>
</comment>
<keyword evidence="2" id="KW-1185">Reference proteome</keyword>
<gene>
    <name evidence="1" type="ORF">EV668_4036</name>
</gene>
<dbReference type="Proteomes" id="UP000295122">
    <property type="component" value="Unassembled WGS sequence"/>
</dbReference>
<proteinExistence type="predicted"/>
<dbReference type="AlphaFoldDB" id="A0A4R7BUA7"/>
<dbReference type="EMBL" id="SNZR01000015">
    <property type="protein sequence ID" value="TDR88165.1"/>
    <property type="molecule type" value="Genomic_DNA"/>
</dbReference>
<dbReference type="SUPFAM" id="SSF143011">
    <property type="entry name" value="RelE-like"/>
    <property type="match status" value="1"/>
</dbReference>
<evidence type="ECO:0000313" key="1">
    <source>
        <dbReference type="EMBL" id="TDR88165.1"/>
    </source>
</evidence>
<sequence>MKTIVLTAAAARQMDALPAAVSATIEEALAMYAIAGVGDVKRLQGRDGYRLRVGRYRVLFADDGVTVLTVYVGKRETTTYR</sequence>
<dbReference type="InterPro" id="IPR035093">
    <property type="entry name" value="RelE/ParE_toxin_dom_sf"/>
</dbReference>
<accession>A0A4R7BUA7</accession>
<reference evidence="1 2" key="1">
    <citation type="submission" date="2019-03" db="EMBL/GenBank/DDBJ databases">
        <title>Genomic Encyclopedia of Type Strains, Phase IV (KMG-IV): sequencing the most valuable type-strain genomes for metagenomic binning, comparative biology and taxonomic classification.</title>
        <authorList>
            <person name="Goeker M."/>
        </authorList>
    </citation>
    <scope>NUCLEOTIDE SEQUENCE [LARGE SCALE GENOMIC DNA]</scope>
    <source>
        <strain evidence="1 2">DSM 25903</strain>
    </source>
</reference>
<evidence type="ECO:0000313" key="2">
    <source>
        <dbReference type="Proteomes" id="UP000295122"/>
    </source>
</evidence>
<dbReference type="OrthoDB" id="428094at2"/>
<protein>
    <submittedName>
        <fullName evidence="1">mRNA interferase RelE/StbE</fullName>
    </submittedName>
</protein>
<dbReference type="RefSeq" id="WP_133773432.1">
    <property type="nucleotide sequence ID" value="NZ_SNZR01000015.1"/>
</dbReference>
<name>A0A4R7BUA7_9HYPH</name>